<protein>
    <submittedName>
        <fullName evidence="3">2',3'-cyclic-nucleotide 2'-phosphodiesterase/5'-or 3'-nucleotidase, 5'-nucleotidase family</fullName>
    </submittedName>
</protein>
<dbReference type="InterPro" id="IPR036907">
    <property type="entry name" value="5'-Nucleotdase_C_sf"/>
</dbReference>
<dbReference type="Gene3D" id="3.60.21.10">
    <property type="match status" value="1"/>
</dbReference>
<organism evidence="3 4">
    <name type="scientific">Stigmatella erecta</name>
    <dbReference type="NCBI Taxonomy" id="83460"/>
    <lineage>
        <taxon>Bacteria</taxon>
        <taxon>Pseudomonadati</taxon>
        <taxon>Myxococcota</taxon>
        <taxon>Myxococcia</taxon>
        <taxon>Myxococcales</taxon>
        <taxon>Cystobacterineae</taxon>
        <taxon>Archangiaceae</taxon>
        <taxon>Stigmatella</taxon>
    </lineage>
</organism>
<dbReference type="GO" id="GO:0009166">
    <property type="term" value="P:nucleotide catabolic process"/>
    <property type="evidence" value="ECO:0007669"/>
    <property type="project" value="InterPro"/>
</dbReference>
<gene>
    <name evidence="3" type="ORF">SAMN05443639_107224</name>
</gene>
<dbReference type="GO" id="GO:0030288">
    <property type="term" value="C:outer membrane-bounded periplasmic space"/>
    <property type="evidence" value="ECO:0007669"/>
    <property type="project" value="TreeGrafter"/>
</dbReference>
<dbReference type="GO" id="GO:0016787">
    <property type="term" value="F:hydrolase activity"/>
    <property type="evidence" value="ECO:0007669"/>
    <property type="project" value="InterPro"/>
</dbReference>
<dbReference type="Gene3D" id="3.90.780.10">
    <property type="entry name" value="5'-Nucleotidase, C-terminal domain"/>
    <property type="match status" value="1"/>
</dbReference>
<dbReference type="SUPFAM" id="SSF55816">
    <property type="entry name" value="5'-nucleotidase (syn. UDP-sugar hydrolase), C-terminal domain"/>
    <property type="match status" value="1"/>
</dbReference>
<dbReference type="Proteomes" id="UP000199181">
    <property type="component" value="Unassembled WGS sequence"/>
</dbReference>
<dbReference type="AlphaFoldDB" id="A0A1I0JG58"/>
<sequence length="538" mass="56561">MSPISFRAFLRPASSSFSFSRRLTPGPLALVLLGGLSACDKPQPPAPKPAPVAQDAGPAAPAVPPEVTLLVTGGVGGQLLPTGEGDQLKGGAAEILGRWVAEEKHCPTPLAEGQPECKDAGTLVLSTGDNWNGPALSSFFLGETTSAVMRRLGYAASALGNHELDFGREQFLKNATIGGFPFLAANLRVKDEALAKDFKVPAFQVFERRGLKVGVVGLASTKTVSAAMAGRAEGLELIGYEEALTAAVPQAQAAGADVLVVVADACPSELQPIVEKHADWKLALVVGGGRCAQPFETAKVGETAIASISRGLDKYLRAHITFDAKKPAGQKVSALDTKLIAVPAGAGAPAPDSQTAQIINGFKQQLDQRLGEQIGFSKKGLKQDSKEMVRWIAGSMREVLGTDAAVLNKKGLRQDLPPGPITLGSIYSVLPFENSLVIAKVKGGDLAQQLANPEAVISGFTAAGKNKFKDSKGKPLDPKREYTVATVEYLYFGGDGFGFDKLDAEPTETGMAWQTPVIDWTKQKGFTEAKPLEKALPK</sequence>
<proteinExistence type="predicted"/>
<name>A0A1I0JG58_9BACT</name>
<dbReference type="EMBL" id="FOIJ01000007">
    <property type="protein sequence ID" value="SEU08889.1"/>
    <property type="molecule type" value="Genomic_DNA"/>
</dbReference>
<dbReference type="InterPro" id="IPR029052">
    <property type="entry name" value="Metallo-depent_PP-like"/>
</dbReference>
<feature type="domain" description="5'-Nucleotidase C-terminal" evidence="2">
    <location>
        <begin position="382"/>
        <end position="497"/>
    </location>
</feature>
<feature type="compositionally biased region" description="Low complexity" evidence="1">
    <location>
        <begin position="51"/>
        <end position="63"/>
    </location>
</feature>
<evidence type="ECO:0000313" key="4">
    <source>
        <dbReference type="Proteomes" id="UP000199181"/>
    </source>
</evidence>
<evidence type="ECO:0000256" key="1">
    <source>
        <dbReference type="SAM" id="MobiDB-lite"/>
    </source>
</evidence>
<feature type="region of interest" description="Disordered" evidence="1">
    <location>
        <begin position="42"/>
        <end position="63"/>
    </location>
</feature>
<dbReference type="InterPro" id="IPR008334">
    <property type="entry name" value="5'-Nucleotdase_C"/>
</dbReference>
<dbReference type="Pfam" id="PF02872">
    <property type="entry name" value="5_nucleotid_C"/>
    <property type="match status" value="1"/>
</dbReference>
<evidence type="ECO:0000313" key="3">
    <source>
        <dbReference type="EMBL" id="SEU08889.1"/>
    </source>
</evidence>
<dbReference type="PANTHER" id="PTHR11575">
    <property type="entry name" value="5'-NUCLEOTIDASE-RELATED"/>
    <property type="match status" value="1"/>
</dbReference>
<dbReference type="SUPFAM" id="SSF56300">
    <property type="entry name" value="Metallo-dependent phosphatases"/>
    <property type="match status" value="1"/>
</dbReference>
<dbReference type="InterPro" id="IPR006179">
    <property type="entry name" value="5_nucleotidase/apyrase"/>
</dbReference>
<dbReference type="RefSeq" id="WP_093521167.1">
    <property type="nucleotide sequence ID" value="NZ_FOIJ01000007.1"/>
</dbReference>
<accession>A0A1I0JG58</accession>
<reference evidence="4" key="1">
    <citation type="submission" date="2016-10" db="EMBL/GenBank/DDBJ databases">
        <authorList>
            <person name="Varghese N."/>
            <person name="Submissions S."/>
        </authorList>
    </citation>
    <scope>NUCLEOTIDE SEQUENCE [LARGE SCALE GENOMIC DNA]</scope>
    <source>
        <strain evidence="4">DSM 16858</strain>
    </source>
</reference>
<evidence type="ECO:0000259" key="2">
    <source>
        <dbReference type="Pfam" id="PF02872"/>
    </source>
</evidence>
<keyword evidence="4" id="KW-1185">Reference proteome</keyword>
<dbReference type="PANTHER" id="PTHR11575:SF24">
    <property type="entry name" value="5'-NUCLEOTIDASE"/>
    <property type="match status" value="1"/>
</dbReference>